<comment type="caution">
    <text evidence="6">The sequence shown here is derived from an EMBL/GenBank/DDBJ whole genome shotgun (WGS) entry which is preliminary data.</text>
</comment>
<feature type="domain" description="HTH lysR-type" evidence="5">
    <location>
        <begin position="1"/>
        <end position="58"/>
    </location>
</feature>
<dbReference type="SUPFAM" id="SSF53850">
    <property type="entry name" value="Periplasmic binding protein-like II"/>
    <property type="match status" value="1"/>
</dbReference>
<dbReference type="InterPro" id="IPR005119">
    <property type="entry name" value="LysR_subst-bd"/>
</dbReference>
<evidence type="ECO:0000256" key="3">
    <source>
        <dbReference type="ARBA" id="ARBA00023125"/>
    </source>
</evidence>
<dbReference type="PRINTS" id="PR00039">
    <property type="entry name" value="HTHLYSR"/>
</dbReference>
<evidence type="ECO:0000256" key="2">
    <source>
        <dbReference type="ARBA" id="ARBA00023015"/>
    </source>
</evidence>
<proteinExistence type="inferred from homology"/>
<organism evidence="6 7">
    <name type="scientific">Merdimonas faecis</name>
    <dbReference type="NCBI Taxonomy" id="1653435"/>
    <lineage>
        <taxon>Bacteria</taxon>
        <taxon>Bacillati</taxon>
        <taxon>Bacillota</taxon>
        <taxon>Clostridia</taxon>
        <taxon>Lachnospirales</taxon>
        <taxon>Lachnospiraceae</taxon>
        <taxon>Merdimonas</taxon>
    </lineage>
</organism>
<dbReference type="EMBL" id="DYXE01000061">
    <property type="protein sequence ID" value="HJH50019.1"/>
    <property type="molecule type" value="Genomic_DNA"/>
</dbReference>
<dbReference type="FunFam" id="1.10.10.10:FF:000001">
    <property type="entry name" value="LysR family transcriptional regulator"/>
    <property type="match status" value="1"/>
</dbReference>
<dbReference type="InterPro" id="IPR036388">
    <property type="entry name" value="WH-like_DNA-bd_sf"/>
</dbReference>
<dbReference type="PANTHER" id="PTHR30346">
    <property type="entry name" value="TRANSCRIPTIONAL DUAL REGULATOR HCAR-RELATED"/>
    <property type="match status" value="1"/>
</dbReference>
<protein>
    <submittedName>
        <fullName evidence="6">LysR family transcriptional regulator</fullName>
    </submittedName>
</protein>
<dbReference type="GO" id="GO:0003677">
    <property type="term" value="F:DNA binding"/>
    <property type="evidence" value="ECO:0007669"/>
    <property type="project" value="UniProtKB-KW"/>
</dbReference>
<reference evidence="6" key="1">
    <citation type="journal article" date="2021" name="PeerJ">
        <title>Extensive microbial diversity within the chicken gut microbiome revealed by metagenomics and culture.</title>
        <authorList>
            <person name="Gilroy R."/>
            <person name="Ravi A."/>
            <person name="Getino M."/>
            <person name="Pursley I."/>
            <person name="Horton D.L."/>
            <person name="Alikhan N.F."/>
            <person name="Baker D."/>
            <person name="Gharbi K."/>
            <person name="Hall N."/>
            <person name="Watson M."/>
            <person name="Adriaenssens E.M."/>
            <person name="Foster-Nyarko E."/>
            <person name="Jarju S."/>
            <person name="Secka A."/>
            <person name="Antonio M."/>
            <person name="Oren A."/>
            <person name="Chaudhuri R.R."/>
            <person name="La Ragione R."/>
            <person name="Hildebrand F."/>
            <person name="Pallen M.J."/>
        </authorList>
    </citation>
    <scope>NUCLEOTIDE SEQUENCE</scope>
    <source>
        <strain evidence="6">USAMLcec4-12693</strain>
    </source>
</reference>
<dbReference type="AlphaFoldDB" id="A0A9D2VY01"/>
<evidence type="ECO:0000256" key="1">
    <source>
        <dbReference type="ARBA" id="ARBA00009437"/>
    </source>
</evidence>
<evidence type="ECO:0000313" key="6">
    <source>
        <dbReference type="EMBL" id="HJH50019.1"/>
    </source>
</evidence>
<keyword evidence="4" id="KW-0804">Transcription</keyword>
<keyword evidence="2" id="KW-0805">Transcription regulation</keyword>
<keyword evidence="3" id="KW-0238">DNA-binding</keyword>
<evidence type="ECO:0000259" key="5">
    <source>
        <dbReference type="PROSITE" id="PS50931"/>
    </source>
</evidence>
<dbReference type="Gene3D" id="1.10.10.10">
    <property type="entry name" value="Winged helix-like DNA-binding domain superfamily/Winged helix DNA-binding domain"/>
    <property type="match status" value="1"/>
</dbReference>
<accession>A0A9D2VY01</accession>
<gene>
    <name evidence="6" type="ORF">K8V39_07130</name>
</gene>
<dbReference type="InterPro" id="IPR000847">
    <property type="entry name" value="LysR_HTH_N"/>
</dbReference>
<dbReference type="RefSeq" id="WP_277257648.1">
    <property type="nucleotide sequence ID" value="NZ_CAKNNN010000008.1"/>
</dbReference>
<dbReference type="Gene3D" id="3.40.190.290">
    <property type="match status" value="1"/>
</dbReference>
<dbReference type="GO" id="GO:0003700">
    <property type="term" value="F:DNA-binding transcription factor activity"/>
    <property type="evidence" value="ECO:0007669"/>
    <property type="project" value="InterPro"/>
</dbReference>
<dbReference type="PROSITE" id="PS50931">
    <property type="entry name" value="HTH_LYSR"/>
    <property type="match status" value="1"/>
</dbReference>
<dbReference type="GO" id="GO:0032993">
    <property type="term" value="C:protein-DNA complex"/>
    <property type="evidence" value="ECO:0007669"/>
    <property type="project" value="TreeGrafter"/>
</dbReference>
<evidence type="ECO:0000313" key="7">
    <source>
        <dbReference type="Proteomes" id="UP000813420"/>
    </source>
</evidence>
<name>A0A9D2VY01_9FIRM</name>
<evidence type="ECO:0000256" key="4">
    <source>
        <dbReference type="ARBA" id="ARBA00023163"/>
    </source>
</evidence>
<comment type="similarity">
    <text evidence="1">Belongs to the LysR transcriptional regulatory family.</text>
</comment>
<dbReference type="SUPFAM" id="SSF46785">
    <property type="entry name" value="Winged helix' DNA-binding domain"/>
    <property type="match status" value="1"/>
</dbReference>
<dbReference type="Proteomes" id="UP000813420">
    <property type="component" value="Unassembled WGS sequence"/>
</dbReference>
<dbReference type="Pfam" id="PF03466">
    <property type="entry name" value="LysR_substrate"/>
    <property type="match status" value="1"/>
</dbReference>
<dbReference type="InterPro" id="IPR036390">
    <property type="entry name" value="WH_DNA-bd_sf"/>
</dbReference>
<sequence length="294" mass="33971">MTLNQLVYFQTVARYQHFHRAAEELNISQPSLSRSVATLEEELRIVLFERQGRNVRLTKYGRVFLEHTEKILKDVAVARTQMQQLSGNEGHVDIAYVFPLAAHYIPHMVRRFLKKEKNKNVTFSFHQLHTAPLIEGLKSEKYDIIFGSYVENEPLVQFIPIIHQDMVIITPWDHPLARRGKATLQDLAEYPVIGYDRTSGLGKYTRRLYAIHGLAPDIICESPDENAISALVEEAFGIALVADVEEIHERNVHILKVEDENLVHTVYMAYLKDRYMIPAVKNFIHFIHKEGTKL</sequence>
<dbReference type="PANTHER" id="PTHR30346:SF28">
    <property type="entry name" value="HTH-TYPE TRANSCRIPTIONAL REGULATOR CYNR"/>
    <property type="match status" value="1"/>
</dbReference>
<dbReference type="Pfam" id="PF00126">
    <property type="entry name" value="HTH_1"/>
    <property type="match status" value="1"/>
</dbReference>
<reference evidence="6" key="2">
    <citation type="submission" date="2021-09" db="EMBL/GenBank/DDBJ databases">
        <authorList>
            <person name="Gilroy R."/>
        </authorList>
    </citation>
    <scope>NUCLEOTIDE SEQUENCE</scope>
    <source>
        <strain evidence="6">USAMLcec4-12693</strain>
    </source>
</reference>